<comment type="caution">
    <text evidence="1">The sequence shown here is derived from an EMBL/GenBank/DDBJ whole genome shotgun (WGS) entry which is preliminary data.</text>
</comment>
<gene>
    <name evidence="1" type="primary">AVEN_876_1</name>
    <name evidence="1" type="ORF">NPIL_603391</name>
</gene>
<reference evidence="1" key="1">
    <citation type="submission" date="2020-08" db="EMBL/GenBank/DDBJ databases">
        <title>Multicomponent nature underlies the extraordinary mechanical properties of spider dragline silk.</title>
        <authorList>
            <person name="Kono N."/>
            <person name="Nakamura H."/>
            <person name="Mori M."/>
            <person name="Yoshida Y."/>
            <person name="Ohtoshi R."/>
            <person name="Malay A.D."/>
            <person name="Moran D.A.P."/>
            <person name="Tomita M."/>
            <person name="Numata K."/>
            <person name="Arakawa K."/>
        </authorList>
    </citation>
    <scope>NUCLEOTIDE SEQUENCE</scope>
</reference>
<name>A0A8X6UIR0_NEPPI</name>
<evidence type="ECO:0000313" key="2">
    <source>
        <dbReference type="Proteomes" id="UP000887013"/>
    </source>
</evidence>
<accession>A0A8X6UIR0</accession>
<keyword evidence="2" id="KW-1185">Reference proteome</keyword>
<organism evidence="1 2">
    <name type="scientific">Nephila pilipes</name>
    <name type="common">Giant wood spider</name>
    <name type="synonym">Nephila maculata</name>
    <dbReference type="NCBI Taxonomy" id="299642"/>
    <lineage>
        <taxon>Eukaryota</taxon>
        <taxon>Metazoa</taxon>
        <taxon>Ecdysozoa</taxon>
        <taxon>Arthropoda</taxon>
        <taxon>Chelicerata</taxon>
        <taxon>Arachnida</taxon>
        <taxon>Araneae</taxon>
        <taxon>Araneomorphae</taxon>
        <taxon>Entelegynae</taxon>
        <taxon>Araneoidea</taxon>
        <taxon>Nephilidae</taxon>
        <taxon>Nephila</taxon>
    </lineage>
</organism>
<dbReference type="EMBL" id="BMAW01084288">
    <property type="protein sequence ID" value="GFU37798.1"/>
    <property type="molecule type" value="Genomic_DNA"/>
</dbReference>
<dbReference type="OrthoDB" id="6435473at2759"/>
<sequence>MAAIAVQHSEAGSTLRLKKLVKYGLIAKALTGKKILFPLPLPLPIPIFKENVHHTPYPVNHHTHAEIGYGLEHGHGGYGGGHGGYGGGHGGYGGGFGGVHGGGFGGGYGGDLGGGFGGGYGW</sequence>
<protein>
    <submittedName>
        <fullName evidence="1">Uncharacterized protein</fullName>
    </submittedName>
</protein>
<evidence type="ECO:0000313" key="1">
    <source>
        <dbReference type="EMBL" id="GFU37798.1"/>
    </source>
</evidence>
<dbReference type="AlphaFoldDB" id="A0A8X6UIR0"/>
<proteinExistence type="predicted"/>
<dbReference type="Proteomes" id="UP000887013">
    <property type="component" value="Unassembled WGS sequence"/>
</dbReference>